<protein>
    <submittedName>
        <fullName evidence="1">Uncharacterized protein</fullName>
    </submittedName>
</protein>
<sequence length="221" mass="25229">MTFFASMMMLATALETSDTTTQMLAEIGRLVENNNKQLEVLEDTGDTIEHQSILSEYNSSGPFQVIISRCNDSEKWDADGNYLGMFYSFKPTVITKDGNESTVPFRIFADLEFRDKENKRDGVARNDFAEIGLPSYVYNIEKSGGDIEVNIQSILDYAKESGFEYVHVDFEYDFQPISPVKDNAGFGQQQDGKPFPMVLFKLHDNGKWHVEDFEEQYPCRS</sequence>
<dbReference type="HOGENOM" id="CLU_1248242_0_0_2"/>
<proteinExistence type="predicted"/>
<reference evidence="2" key="1">
    <citation type="submission" date="2015-03" db="EMBL/GenBank/DDBJ databases">
        <title>Characterization of two novel Thaumarchaeota isolated from the Northern Adriatic Sea.</title>
        <authorList>
            <person name="Bayer B."/>
            <person name="Vojvoda J."/>
            <person name="Offre P."/>
            <person name="Srivastava A."/>
            <person name="Elisabeth N."/>
            <person name="Garcia J.A.L."/>
            <person name="Schleper C."/>
            <person name="Herndl G.J."/>
        </authorList>
    </citation>
    <scope>NUCLEOTIDE SEQUENCE [LARGE SCALE GENOMIC DNA]</scope>
    <source>
        <strain evidence="2">NF5</strain>
    </source>
</reference>
<reference evidence="1 2" key="2">
    <citation type="journal article" date="2016" name="ISME J.">
        <title>Physiological and genomic characterization of two novel marine thaumarchaeal strains indicates niche differentiation.</title>
        <authorList>
            <person name="Bayer B."/>
            <person name="Vojvoda J."/>
            <person name="Offre P."/>
            <person name="Alves R.J."/>
            <person name="Elisabeth N.H."/>
            <person name="Garcia J.A."/>
            <person name="Volland J.M."/>
            <person name="Srivastava A."/>
            <person name="Schleper C."/>
            <person name="Herndl G.J."/>
        </authorList>
    </citation>
    <scope>NUCLEOTIDE SEQUENCE [LARGE SCALE GENOMIC DNA]</scope>
    <source>
        <strain evidence="1 2">NF5</strain>
    </source>
</reference>
<dbReference type="AlphaFoldDB" id="A0A0D5C3X7"/>
<accession>A0A0D5C3X7</accession>
<keyword evidence="2" id="KW-1185">Reference proteome</keyword>
<dbReference type="RefSeq" id="WP_148313082.1">
    <property type="nucleotide sequence ID" value="NZ_CP011070.1"/>
</dbReference>
<gene>
    <name evidence="1" type="ORF">NADRNF5_1364</name>
</gene>
<evidence type="ECO:0000313" key="1">
    <source>
        <dbReference type="EMBL" id="AJW71050.1"/>
    </source>
</evidence>
<dbReference type="EMBL" id="CP011070">
    <property type="protein sequence ID" value="AJW71050.1"/>
    <property type="molecule type" value="Genomic_DNA"/>
</dbReference>
<organism evidence="1 2">
    <name type="scientific">Nitrosopumilus adriaticus</name>
    <dbReference type="NCBI Taxonomy" id="1580092"/>
    <lineage>
        <taxon>Archaea</taxon>
        <taxon>Nitrososphaerota</taxon>
        <taxon>Nitrososphaeria</taxon>
        <taxon>Nitrosopumilales</taxon>
        <taxon>Nitrosopumilaceae</taxon>
        <taxon>Nitrosopumilus</taxon>
    </lineage>
</organism>
<dbReference type="Proteomes" id="UP000032408">
    <property type="component" value="Chromosome"/>
</dbReference>
<name>A0A0D5C3X7_9ARCH</name>
<dbReference type="GeneID" id="24820554"/>
<evidence type="ECO:0000313" key="2">
    <source>
        <dbReference type="Proteomes" id="UP000032408"/>
    </source>
</evidence>
<dbReference type="KEGG" id="nin:NADRNF5_1364"/>